<evidence type="ECO:0000256" key="2">
    <source>
        <dbReference type="PROSITE-ProRule" id="PRU00035"/>
    </source>
</evidence>
<dbReference type="Proteomes" id="UP001283341">
    <property type="component" value="Unassembled WGS sequence"/>
</dbReference>
<dbReference type="GO" id="GO:0000123">
    <property type="term" value="C:histone acetyltransferase complex"/>
    <property type="evidence" value="ECO:0007669"/>
    <property type="project" value="TreeGrafter"/>
</dbReference>
<feature type="region of interest" description="Disordered" evidence="3">
    <location>
        <begin position="1"/>
        <end position="38"/>
    </location>
</feature>
<dbReference type="InterPro" id="IPR036427">
    <property type="entry name" value="Bromodomain-like_sf"/>
</dbReference>
<dbReference type="SUPFAM" id="SSF47370">
    <property type="entry name" value="Bromodomain"/>
    <property type="match status" value="1"/>
</dbReference>
<dbReference type="Gene3D" id="1.20.920.10">
    <property type="entry name" value="Bromodomain-like"/>
    <property type="match status" value="1"/>
</dbReference>
<proteinExistence type="predicted"/>
<dbReference type="AlphaFoldDB" id="A0AAE0M1R2"/>
<dbReference type="InterPro" id="IPR001487">
    <property type="entry name" value="Bromodomain"/>
</dbReference>
<reference evidence="5" key="2">
    <citation type="submission" date="2023-06" db="EMBL/GenBank/DDBJ databases">
        <authorList>
            <consortium name="Lawrence Berkeley National Laboratory"/>
            <person name="Haridas S."/>
            <person name="Hensen N."/>
            <person name="Bonometti L."/>
            <person name="Westerberg I."/>
            <person name="Brannstrom I.O."/>
            <person name="Guillou S."/>
            <person name="Cros-Aarteil S."/>
            <person name="Calhoun S."/>
            <person name="Kuo A."/>
            <person name="Mondo S."/>
            <person name="Pangilinan J."/>
            <person name="Riley R."/>
            <person name="Labutti K."/>
            <person name="Andreopoulos B."/>
            <person name="Lipzen A."/>
            <person name="Chen C."/>
            <person name="Yanf M."/>
            <person name="Daum C."/>
            <person name="Ng V."/>
            <person name="Clum A."/>
            <person name="Steindorff A."/>
            <person name="Ohm R."/>
            <person name="Martin F."/>
            <person name="Silar P."/>
            <person name="Natvig D."/>
            <person name="Lalanne C."/>
            <person name="Gautier V."/>
            <person name="Ament-Velasquez S.L."/>
            <person name="Kruys A."/>
            <person name="Hutchinson M.I."/>
            <person name="Powell A.J."/>
            <person name="Barry K."/>
            <person name="Miller A.N."/>
            <person name="Grigoriev I.V."/>
            <person name="Debuchy R."/>
            <person name="Gladieux P."/>
            <person name="Thoren M.H."/>
            <person name="Johannesson H."/>
        </authorList>
    </citation>
    <scope>NUCLEOTIDE SEQUENCE</scope>
    <source>
        <strain evidence="5">CBS 118394</strain>
    </source>
</reference>
<dbReference type="PRINTS" id="PR00503">
    <property type="entry name" value="BROMODOMAIN"/>
</dbReference>
<dbReference type="GO" id="GO:0045944">
    <property type="term" value="P:positive regulation of transcription by RNA polymerase II"/>
    <property type="evidence" value="ECO:0007669"/>
    <property type="project" value="TreeGrafter"/>
</dbReference>
<evidence type="ECO:0000256" key="1">
    <source>
        <dbReference type="ARBA" id="ARBA00023117"/>
    </source>
</evidence>
<evidence type="ECO:0000259" key="4">
    <source>
        <dbReference type="PROSITE" id="PS50014"/>
    </source>
</evidence>
<keyword evidence="1 2" id="KW-0103">Bromodomain</keyword>
<dbReference type="GO" id="GO:0010484">
    <property type="term" value="F:histone H3 acetyltransferase activity"/>
    <property type="evidence" value="ECO:0007669"/>
    <property type="project" value="TreeGrafter"/>
</dbReference>
<dbReference type="PANTHER" id="PTHR45750">
    <property type="entry name" value="GH11602P"/>
    <property type="match status" value="1"/>
</dbReference>
<dbReference type="Gene3D" id="3.40.630.30">
    <property type="match status" value="2"/>
</dbReference>
<gene>
    <name evidence="5" type="ORF">B0H66DRAFT_594148</name>
</gene>
<dbReference type="PROSITE" id="PS50014">
    <property type="entry name" value="BROMODOMAIN_2"/>
    <property type="match status" value="1"/>
</dbReference>
<protein>
    <submittedName>
        <fullName evidence="5">Histone acetyltransferase GCN5-like protein</fullName>
    </submittedName>
</protein>
<feature type="compositionally biased region" description="Basic and acidic residues" evidence="3">
    <location>
        <begin position="1"/>
        <end position="27"/>
    </location>
</feature>
<dbReference type="InterPro" id="IPR037800">
    <property type="entry name" value="GCN5"/>
</dbReference>
<name>A0AAE0M1R2_9PEZI</name>
<dbReference type="Pfam" id="PF00439">
    <property type="entry name" value="Bromodomain"/>
    <property type="match status" value="1"/>
</dbReference>
<evidence type="ECO:0000313" key="5">
    <source>
        <dbReference type="EMBL" id="KAK3315618.1"/>
    </source>
</evidence>
<feature type="domain" description="Bromo" evidence="4">
    <location>
        <begin position="258"/>
        <end position="311"/>
    </location>
</feature>
<organism evidence="5 6">
    <name type="scientific">Apodospora peruviana</name>
    <dbReference type="NCBI Taxonomy" id="516989"/>
    <lineage>
        <taxon>Eukaryota</taxon>
        <taxon>Fungi</taxon>
        <taxon>Dikarya</taxon>
        <taxon>Ascomycota</taxon>
        <taxon>Pezizomycotina</taxon>
        <taxon>Sordariomycetes</taxon>
        <taxon>Sordariomycetidae</taxon>
        <taxon>Sordariales</taxon>
        <taxon>Lasiosphaeriaceae</taxon>
        <taxon>Apodospora</taxon>
    </lineage>
</organism>
<evidence type="ECO:0000256" key="3">
    <source>
        <dbReference type="SAM" id="MobiDB-lite"/>
    </source>
</evidence>
<evidence type="ECO:0000313" key="6">
    <source>
        <dbReference type="Proteomes" id="UP001283341"/>
    </source>
</evidence>
<sequence length="311" mass="35506">MANYESDRLRALPADREQDRAAKRPASEELDNNPDAKRTKALQAVQPQILIQEKQLPNMPKDYIARLVYNRTHLSLDIVKMPLEVIGRNNLPRIQALQGIRIAPHGPFEGLCQSCRPVMHFLTFADNYATGYFSKQGFTKTLLSTGLSGPALSRIYNGVTFMQCSMVSRIRYSQVSYMLLKQKETVQVKIQTLSKSKSHVIHQPPQQWANSSVITPIDPLEIPAIRATGWSPDMDELGRVPSYGPHFIELRRFLYQVQNHKQAWPFQAPVNKDEVPDYYEVIETPMDPETWRNDCGVMFMLLRKTSSTISS</sequence>
<accession>A0AAE0M1R2</accession>
<reference evidence="5" key="1">
    <citation type="journal article" date="2023" name="Mol. Phylogenet. Evol.">
        <title>Genome-scale phylogeny and comparative genomics of the fungal order Sordariales.</title>
        <authorList>
            <person name="Hensen N."/>
            <person name="Bonometti L."/>
            <person name="Westerberg I."/>
            <person name="Brannstrom I.O."/>
            <person name="Guillou S."/>
            <person name="Cros-Aarteil S."/>
            <person name="Calhoun S."/>
            <person name="Haridas S."/>
            <person name="Kuo A."/>
            <person name="Mondo S."/>
            <person name="Pangilinan J."/>
            <person name="Riley R."/>
            <person name="LaButti K."/>
            <person name="Andreopoulos B."/>
            <person name="Lipzen A."/>
            <person name="Chen C."/>
            <person name="Yan M."/>
            <person name="Daum C."/>
            <person name="Ng V."/>
            <person name="Clum A."/>
            <person name="Steindorff A."/>
            <person name="Ohm R.A."/>
            <person name="Martin F."/>
            <person name="Silar P."/>
            <person name="Natvig D.O."/>
            <person name="Lalanne C."/>
            <person name="Gautier V."/>
            <person name="Ament-Velasquez S.L."/>
            <person name="Kruys A."/>
            <person name="Hutchinson M.I."/>
            <person name="Powell A.J."/>
            <person name="Barry K."/>
            <person name="Miller A.N."/>
            <person name="Grigoriev I.V."/>
            <person name="Debuchy R."/>
            <person name="Gladieux P."/>
            <person name="Hiltunen Thoren M."/>
            <person name="Johannesson H."/>
        </authorList>
    </citation>
    <scope>NUCLEOTIDE SEQUENCE</scope>
    <source>
        <strain evidence="5">CBS 118394</strain>
    </source>
</reference>
<dbReference type="PANTHER" id="PTHR45750:SF3">
    <property type="entry name" value="HISTONE ACETYLTRANSFERASE"/>
    <property type="match status" value="1"/>
</dbReference>
<keyword evidence="6" id="KW-1185">Reference proteome</keyword>
<dbReference type="EMBL" id="JAUEDM010000006">
    <property type="protein sequence ID" value="KAK3315618.1"/>
    <property type="molecule type" value="Genomic_DNA"/>
</dbReference>
<comment type="caution">
    <text evidence="5">The sequence shown here is derived from an EMBL/GenBank/DDBJ whole genome shotgun (WGS) entry which is preliminary data.</text>
</comment>